<sequence>MIRYCNVPNSKQHILLNQLIVRTSLHLMRIVSWHESTMQACFNIHTTANSVNSLLYLIGPECFKTEISPCIKLTHAPNVSQSLD</sequence>
<dbReference type="EMBL" id="KI536978">
    <property type="protein sequence ID" value="ESR36244.1"/>
    <property type="molecule type" value="Genomic_DNA"/>
</dbReference>
<dbReference type="KEGG" id="cic:CICLE_v10029705mg"/>
<organism evidence="1 2">
    <name type="scientific">Citrus clementina</name>
    <name type="common">Clementine</name>
    <name type="synonym">Citrus deliciosa x Citrus sinensis</name>
    <dbReference type="NCBI Taxonomy" id="85681"/>
    <lineage>
        <taxon>Eukaryota</taxon>
        <taxon>Viridiplantae</taxon>
        <taxon>Streptophyta</taxon>
        <taxon>Embryophyta</taxon>
        <taxon>Tracheophyta</taxon>
        <taxon>Spermatophyta</taxon>
        <taxon>Magnoliopsida</taxon>
        <taxon>eudicotyledons</taxon>
        <taxon>Gunneridae</taxon>
        <taxon>Pentapetalae</taxon>
        <taxon>rosids</taxon>
        <taxon>malvids</taxon>
        <taxon>Sapindales</taxon>
        <taxon>Rutaceae</taxon>
        <taxon>Aurantioideae</taxon>
        <taxon>Citrus</taxon>
    </lineage>
</organism>
<dbReference type="AlphaFoldDB" id="V4UAG1"/>
<keyword evidence="2" id="KW-1185">Reference proteome</keyword>
<name>V4UAG1_CITCL</name>
<proteinExistence type="predicted"/>
<evidence type="ECO:0000313" key="1">
    <source>
        <dbReference type="EMBL" id="ESR36244.1"/>
    </source>
</evidence>
<dbReference type="Gramene" id="ESR36244">
    <property type="protein sequence ID" value="ESR36244"/>
    <property type="gene ID" value="CICLE_v10029705mg"/>
</dbReference>
<dbReference type="InParanoid" id="V4UAG1"/>
<protein>
    <submittedName>
        <fullName evidence="1">Uncharacterized protein</fullName>
    </submittedName>
</protein>
<dbReference type="Proteomes" id="UP000030687">
    <property type="component" value="Unassembled WGS sequence"/>
</dbReference>
<gene>
    <name evidence="1" type="ORF">CICLE_v10029705mg</name>
</gene>
<reference evidence="1 2" key="1">
    <citation type="submission" date="2013-10" db="EMBL/GenBank/DDBJ databases">
        <authorList>
            <consortium name="International Citrus Genome Consortium"/>
            <person name="Jenkins J."/>
            <person name="Schmutz J."/>
            <person name="Prochnik S."/>
            <person name="Rokhsar D."/>
            <person name="Gmitter F."/>
            <person name="Ollitrault P."/>
            <person name="Machado M."/>
            <person name="Talon M."/>
            <person name="Wincker P."/>
            <person name="Jaillon O."/>
            <person name="Morgante M."/>
        </authorList>
    </citation>
    <scope>NUCLEOTIDE SEQUENCE</scope>
    <source>
        <strain evidence="2">cv. Clemenules</strain>
    </source>
</reference>
<accession>V4UAG1</accession>
<evidence type="ECO:0000313" key="2">
    <source>
        <dbReference type="Proteomes" id="UP000030687"/>
    </source>
</evidence>